<evidence type="ECO:0000256" key="1">
    <source>
        <dbReference type="SAM" id="MobiDB-lite"/>
    </source>
</evidence>
<accession>A0A8H6KAM5</accession>
<sequence length="92" mass="10223">MLKSRRRALTSLNRPATVRWWVASQHRHLAAYSHTMYVVCADRTETRRSTTQHSIQPSVPSTPASNPPSGQHQGQTAPPLLGSSMVHDRPLA</sequence>
<gene>
    <name evidence="2" type="ORF">CMUS01_08966</name>
</gene>
<organism evidence="2 3">
    <name type="scientific">Colletotrichum musicola</name>
    <dbReference type="NCBI Taxonomy" id="2175873"/>
    <lineage>
        <taxon>Eukaryota</taxon>
        <taxon>Fungi</taxon>
        <taxon>Dikarya</taxon>
        <taxon>Ascomycota</taxon>
        <taxon>Pezizomycotina</taxon>
        <taxon>Sordariomycetes</taxon>
        <taxon>Hypocreomycetidae</taxon>
        <taxon>Glomerellales</taxon>
        <taxon>Glomerellaceae</taxon>
        <taxon>Colletotrichum</taxon>
        <taxon>Colletotrichum orchidearum species complex</taxon>
    </lineage>
</organism>
<reference evidence="2" key="1">
    <citation type="journal article" date="2020" name="Phytopathology">
        <title>Genome Sequence Resources of Colletotrichum truncatum, C. plurivorum, C. musicola, and C. sojae: Four Species Pathogenic to Soybean (Glycine max).</title>
        <authorList>
            <person name="Rogerio F."/>
            <person name="Boufleur T.R."/>
            <person name="Ciampi-Guillardi M."/>
            <person name="Sukno S.A."/>
            <person name="Thon M.R."/>
            <person name="Massola Junior N.S."/>
            <person name="Baroncelli R."/>
        </authorList>
    </citation>
    <scope>NUCLEOTIDE SEQUENCE</scope>
    <source>
        <strain evidence="2">LFN0074</strain>
    </source>
</reference>
<proteinExistence type="predicted"/>
<keyword evidence="3" id="KW-1185">Reference proteome</keyword>
<protein>
    <submittedName>
        <fullName evidence="2">Uncharacterized protein</fullName>
    </submittedName>
</protein>
<dbReference type="AlphaFoldDB" id="A0A8H6KAM5"/>
<dbReference type="EMBL" id="WIGM01000365">
    <property type="protein sequence ID" value="KAF6827526.1"/>
    <property type="molecule type" value="Genomic_DNA"/>
</dbReference>
<dbReference type="Proteomes" id="UP000639643">
    <property type="component" value="Unassembled WGS sequence"/>
</dbReference>
<name>A0A8H6KAM5_9PEZI</name>
<evidence type="ECO:0000313" key="3">
    <source>
        <dbReference type="Proteomes" id="UP000639643"/>
    </source>
</evidence>
<comment type="caution">
    <text evidence="2">The sequence shown here is derived from an EMBL/GenBank/DDBJ whole genome shotgun (WGS) entry which is preliminary data.</text>
</comment>
<feature type="region of interest" description="Disordered" evidence="1">
    <location>
        <begin position="45"/>
        <end position="92"/>
    </location>
</feature>
<feature type="compositionally biased region" description="Polar residues" evidence="1">
    <location>
        <begin position="49"/>
        <end position="76"/>
    </location>
</feature>
<evidence type="ECO:0000313" key="2">
    <source>
        <dbReference type="EMBL" id="KAF6827526.1"/>
    </source>
</evidence>